<reference evidence="3" key="2">
    <citation type="submission" date="2020-10" db="UniProtKB">
        <authorList>
            <consortium name="WormBaseParasite"/>
        </authorList>
    </citation>
    <scope>IDENTIFICATION</scope>
</reference>
<evidence type="ECO:0000256" key="1">
    <source>
        <dbReference type="SAM" id="Phobius"/>
    </source>
</evidence>
<reference evidence="2" key="1">
    <citation type="journal article" date="2013" name="Genetics">
        <title>The draft genome and transcriptome of Panagrellus redivivus are shaped by the harsh demands of a free-living lifestyle.</title>
        <authorList>
            <person name="Srinivasan J."/>
            <person name="Dillman A.R."/>
            <person name="Macchietto M.G."/>
            <person name="Heikkinen L."/>
            <person name="Lakso M."/>
            <person name="Fracchia K.M."/>
            <person name="Antoshechkin I."/>
            <person name="Mortazavi A."/>
            <person name="Wong G."/>
            <person name="Sternberg P.W."/>
        </authorList>
    </citation>
    <scope>NUCLEOTIDE SEQUENCE [LARGE SCALE GENOMIC DNA]</scope>
    <source>
        <strain evidence="2">MT8872</strain>
    </source>
</reference>
<dbReference type="Proteomes" id="UP000492821">
    <property type="component" value="Unassembled WGS sequence"/>
</dbReference>
<organism evidence="2 3">
    <name type="scientific">Panagrellus redivivus</name>
    <name type="common">Microworm</name>
    <dbReference type="NCBI Taxonomy" id="6233"/>
    <lineage>
        <taxon>Eukaryota</taxon>
        <taxon>Metazoa</taxon>
        <taxon>Ecdysozoa</taxon>
        <taxon>Nematoda</taxon>
        <taxon>Chromadorea</taxon>
        <taxon>Rhabditida</taxon>
        <taxon>Tylenchina</taxon>
        <taxon>Panagrolaimomorpha</taxon>
        <taxon>Panagrolaimoidea</taxon>
        <taxon>Panagrolaimidae</taxon>
        <taxon>Panagrellus</taxon>
    </lineage>
</organism>
<sequence>MMTVPRNEESFVHIGSNPFVDCPAPPMYFYRTLGDYIPPPDYEDVEPCVVPPSSSVTSQTEKCIMVYGCIGIILLLCIVCFYVIVKVTKFAQ</sequence>
<evidence type="ECO:0000313" key="3">
    <source>
        <dbReference type="WBParaSite" id="Pan_g19369.t1"/>
    </source>
</evidence>
<evidence type="ECO:0000313" key="2">
    <source>
        <dbReference type="Proteomes" id="UP000492821"/>
    </source>
</evidence>
<keyword evidence="1" id="KW-1133">Transmembrane helix</keyword>
<accession>A0A7E4VCH1</accession>
<keyword evidence="1" id="KW-0472">Membrane</keyword>
<name>A0A7E4VCH1_PANRE</name>
<proteinExistence type="predicted"/>
<protein>
    <submittedName>
        <fullName evidence="3">CX domain-containing protein</fullName>
    </submittedName>
</protein>
<keyword evidence="2" id="KW-1185">Reference proteome</keyword>
<feature type="transmembrane region" description="Helical" evidence="1">
    <location>
        <begin position="64"/>
        <end position="85"/>
    </location>
</feature>
<keyword evidence="1" id="KW-0812">Transmembrane</keyword>
<dbReference type="AlphaFoldDB" id="A0A7E4VCH1"/>
<dbReference type="WBParaSite" id="Pan_g19369.t1">
    <property type="protein sequence ID" value="Pan_g19369.t1"/>
    <property type="gene ID" value="Pan_g19369"/>
</dbReference>